<dbReference type="EMBL" id="MFAF01000137">
    <property type="protein sequence ID" value="OGD71908.1"/>
    <property type="molecule type" value="Genomic_DNA"/>
</dbReference>
<protein>
    <submittedName>
        <fullName evidence="2">Uncharacterized protein</fullName>
    </submittedName>
</protein>
<evidence type="ECO:0000313" key="3">
    <source>
        <dbReference type="Proteomes" id="UP000177187"/>
    </source>
</evidence>
<keyword evidence="1" id="KW-0472">Membrane</keyword>
<evidence type="ECO:0000313" key="2">
    <source>
        <dbReference type="EMBL" id="OGD71908.1"/>
    </source>
</evidence>
<proteinExistence type="predicted"/>
<evidence type="ECO:0000256" key="1">
    <source>
        <dbReference type="SAM" id="Phobius"/>
    </source>
</evidence>
<gene>
    <name evidence="2" type="ORF">A2Y64_01570</name>
</gene>
<comment type="caution">
    <text evidence="2">The sequence shown here is derived from an EMBL/GenBank/DDBJ whole genome shotgun (WGS) entry which is preliminary data.</text>
</comment>
<dbReference type="STRING" id="1817816.A2Y64_01570"/>
<dbReference type="AlphaFoldDB" id="A0A1F5EWV0"/>
<feature type="transmembrane region" description="Helical" evidence="1">
    <location>
        <begin position="32"/>
        <end position="51"/>
    </location>
</feature>
<reference evidence="2 3" key="1">
    <citation type="journal article" date="2016" name="Nat. Commun.">
        <title>Thousands of microbial genomes shed light on interconnected biogeochemical processes in an aquifer system.</title>
        <authorList>
            <person name="Anantharaman K."/>
            <person name="Brown C.T."/>
            <person name="Hug L.A."/>
            <person name="Sharon I."/>
            <person name="Castelle C.J."/>
            <person name="Probst A.J."/>
            <person name="Thomas B.C."/>
            <person name="Singh A."/>
            <person name="Wilkins M.J."/>
            <person name="Karaoz U."/>
            <person name="Brodie E.L."/>
            <person name="Williams K.H."/>
            <person name="Hubbard S.S."/>
            <person name="Banfield J.F."/>
        </authorList>
    </citation>
    <scope>NUCLEOTIDE SEQUENCE [LARGE SCALE GENOMIC DNA]</scope>
</reference>
<accession>A0A1F5EWV0</accession>
<name>A0A1F5EWV0_9BACT</name>
<feature type="transmembrane region" description="Helical" evidence="1">
    <location>
        <begin position="7"/>
        <end position="26"/>
    </location>
</feature>
<dbReference type="Proteomes" id="UP000177187">
    <property type="component" value="Unassembled WGS sequence"/>
</dbReference>
<feature type="transmembrane region" description="Helical" evidence="1">
    <location>
        <begin position="63"/>
        <end position="85"/>
    </location>
</feature>
<keyword evidence="1" id="KW-1133">Transmembrane helix</keyword>
<keyword evidence="1" id="KW-0812">Transmembrane</keyword>
<organism evidence="2 3">
    <name type="scientific">Candidatus Coatesbacteria bacterium RBG_13_66_14</name>
    <dbReference type="NCBI Taxonomy" id="1817816"/>
    <lineage>
        <taxon>Bacteria</taxon>
        <taxon>Candidatus Coatesiibacteriota</taxon>
    </lineage>
</organism>
<sequence>MAKAWLIRFWTLGSLFLAALGALLGLLPFTTAWGVVLLAVSLVSGAVLLVLGRGRFGEAWPKAARFFGWWNVALAVFALVLTLVLTGGFAGCEREVEGAAEEARSREIVGE</sequence>